<evidence type="ECO:0000256" key="2">
    <source>
        <dbReference type="ARBA" id="ARBA00022448"/>
    </source>
</evidence>
<organism evidence="5 6">
    <name type="scientific">Euplotes crassus</name>
    <dbReference type="NCBI Taxonomy" id="5936"/>
    <lineage>
        <taxon>Eukaryota</taxon>
        <taxon>Sar</taxon>
        <taxon>Alveolata</taxon>
        <taxon>Ciliophora</taxon>
        <taxon>Intramacronucleata</taxon>
        <taxon>Spirotrichea</taxon>
        <taxon>Hypotrichia</taxon>
        <taxon>Euplotida</taxon>
        <taxon>Euplotidae</taxon>
        <taxon>Moneuplotes</taxon>
    </lineage>
</organism>
<dbReference type="Gene3D" id="1.25.10.10">
    <property type="entry name" value="Leucine-rich Repeat Variant"/>
    <property type="match status" value="1"/>
</dbReference>
<sequence length="585" mass="67353">MEDLKSKQRREFLNTVKDRKADREKYMTSLRKQVKQEIFRKKRVMNKELRNLEEEAQQKKIFEETCKATNPKILDPTTTPEEALGMITETLKEPGKDAVIYEGLIKVLNELLIEHSATIIPEVIRVGTMEALSPFYEYVFEIPENHRKESIIFHFCGIISNAFTTDDESYLEYLISNDLKILEFLNKCLNEYSNDDWMLCDILFPLNNILGSPSIREYVHQTDYLEILKKYCLNDPYNCSANILQKLSWGLANYCDCKFEEDSKELHWIIEAISYLLPINEQYVKAHACLAISRLCDENEIGELAIKYNLGSFVLDIAFKSESFETKRCALKALGGISSSEITSVSNYLITLNIFDILMQILKENTGEIRTKTLWVVGNISGDKNICNQEIFISIIELLEKDKSIDTMKEIMYVLSNTIHQISLSRPFVETEIKKYSSRDIPFSENYDDYLSMGDKEIIAAKNNERLTFFIENTNIIQIMIGYLHTNPSDDVLSIMLDAFANIFRIAECVRNSGENENFDRILRENFTYIGGCECIEALITNPNADIASKATSILTEYLSDAFSSENGGFDSMFKEEIKTDDLTF</sequence>
<evidence type="ECO:0008006" key="7">
    <source>
        <dbReference type="Google" id="ProtNLM"/>
    </source>
</evidence>
<evidence type="ECO:0000256" key="1">
    <source>
        <dbReference type="ARBA" id="ARBA00010394"/>
    </source>
</evidence>
<dbReference type="InterPro" id="IPR011989">
    <property type="entry name" value="ARM-like"/>
</dbReference>
<dbReference type="AlphaFoldDB" id="A0AAD1X8I5"/>
<dbReference type="GO" id="GO:0015031">
    <property type="term" value="P:protein transport"/>
    <property type="evidence" value="ECO:0007669"/>
    <property type="project" value="UniProtKB-KW"/>
</dbReference>
<proteinExistence type="inferred from homology"/>
<name>A0AAD1X8I5_EUPCR</name>
<keyword evidence="4" id="KW-0175">Coiled coil</keyword>
<comment type="similarity">
    <text evidence="1">Belongs to the importin alpha family.</text>
</comment>
<accession>A0AAD1X8I5</accession>
<feature type="coiled-coil region" evidence="4">
    <location>
        <begin position="35"/>
        <end position="65"/>
    </location>
</feature>
<evidence type="ECO:0000313" key="5">
    <source>
        <dbReference type="EMBL" id="CAI2362657.1"/>
    </source>
</evidence>
<protein>
    <recommendedName>
        <fullName evidence="7">Importin subunit alpha</fullName>
    </recommendedName>
</protein>
<gene>
    <name evidence="5" type="ORF">ECRASSUSDP1_LOCUS3983</name>
</gene>
<dbReference type="EMBL" id="CAMPGE010003811">
    <property type="protein sequence ID" value="CAI2362657.1"/>
    <property type="molecule type" value="Genomic_DNA"/>
</dbReference>
<comment type="caution">
    <text evidence="5">The sequence shown here is derived from an EMBL/GenBank/DDBJ whole genome shotgun (WGS) entry which is preliminary data.</text>
</comment>
<evidence type="ECO:0000256" key="3">
    <source>
        <dbReference type="ARBA" id="ARBA00022927"/>
    </source>
</evidence>
<dbReference type="PANTHER" id="PTHR23316">
    <property type="entry name" value="IMPORTIN ALPHA"/>
    <property type="match status" value="1"/>
</dbReference>
<dbReference type="Proteomes" id="UP001295684">
    <property type="component" value="Unassembled WGS sequence"/>
</dbReference>
<evidence type="ECO:0000256" key="4">
    <source>
        <dbReference type="SAM" id="Coils"/>
    </source>
</evidence>
<keyword evidence="6" id="KW-1185">Reference proteome</keyword>
<dbReference type="InterPro" id="IPR016024">
    <property type="entry name" value="ARM-type_fold"/>
</dbReference>
<keyword evidence="2" id="KW-0813">Transport</keyword>
<keyword evidence="3" id="KW-0653">Protein transport</keyword>
<dbReference type="SUPFAM" id="SSF48371">
    <property type="entry name" value="ARM repeat"/>
    <property type="match status" value="1"/>
</dbReference>
<reference evidence="5" key="1">
    <citation type="submission" date="2023-07" db="EMBL/GenBank/DDBJ databases">
        <authorList>
            <consortium name="AG Swart"/>
            <person name="Singh M."/>
            <person name="Singh A."/>
            <person name="Seah K."/>
            <person name="Emmerich C."/>
        </authorList>
    </citation>
    <scope>NUCLEOTIDE SEQUENCE</scope>
    <source>
        <strain evidence="5">DP1</strain>
    </source>
</reference>
<evidence type="ECO:0000313" key="6">
    <source>
        <dbReference type="Proteomes" id="UP001295684"/>
    </source>
</evidence>